<keyword evidence="7 13" id="KW-0694">RNA-binding</keyword>
<dbReference type="GO" id="GO:0003723">
    <property type="term" value="F:RNA binding"/>
    <property type="evidence" value="ECO:0007669"/>
    <property type="project" value="UniProtKB-UniRule"/>
</dbReference>
<accession>A0A9P0F311</accession>
<dbReference type="InterPro" id="IPR033102">
    <property type="entry name" value="NELFE"/>
</dbReference>
<reference evidence="16" key="1">
    <citation type="submission" date="2021-12" db="EMBL/GenBank/DDBJ databases">
        <authorList>
            <person name="King R."/>
        </authorList>
    </citation>
    <scope>NUCLEOTIDE SEQUENCE</scope>
</reference>
<feature type="region of interest" description="Disordered" evidence="14">
    <location>
        <begin position="25"/>
        <end position="60"/>
    </location>
</feature>
<dbReference type="SMART" id="SM00360">
    <property type="entry name" value="RRM"/>
    <property type="match status" value="1"/>
</dbReference>
<sequence length="278" mass="31426">MVYLHFPNNLSEEEVMLQGKYQKLRKKKKALQTQKTPKAEPERAPPVLTKSAKRPLEGRDAREVARKLIKSGAISPIVRTPVRTEQEGFKRPQGLQRKLADRSIGYQPFSATQPEEVKKDFKPISKDLYESFVSARNREERGIPEKKSETSTTTPEKPRSGNTIFVTGYKITEDFLRKTFNSYGNIVNISMEIEKNRGFITFDKPESSEKAISEMDGTMASGTQLSVSLARRQPVVNPINDATSSSTWSTIAASHSQKGSHHKEKRDLVVYDTIFDFA</sequence>
<name>A0A9P0F311_BEMTA</name>
<dbReference type="PANTHER" id="PTHR17250:SF0">
    <property type="entry name" value="NEGATIVE ELONGATION FACTOR E"/>
    <property type="match status" value="1"/>
</dbReference>
<dbReference type="KEGG" id="btab:109034891"/>
<dbReference type="EMBL" id="OU963866">
    <property type="protein sequence ID" value="CAH0389826.1"/>
    <property type="molecule type" value="Genomic_DNA"/>
</dbReference>
<evidence type="ECO:0000313" key="17">
    <source>
        <dbReference type="Proteomes" id="UP001152759"/>
    </source>
</evidence>
<dbReference type="Pfam" id="PF00076">
    <property type="entry name" value="RRM_1"/>
    <property type="match status" value="1"/>
</dbReference>
<feature type="domain" description="RRM" evidence="15">
    <location>
        <begin position="162"/>
        <end position="232"/>
    </location>
</feature>
<evidence type="ECO:0000256" key="4">
    <source>
        <dbReference type="ARBA" id="ARBA00014464"/>
    </source>
</evidence>
<organism evidence="16 17">
    <name type="scientific">Bemisia tabaci</name>
    <name type="common">Sweetpotato whitefly</name>
    <name type="synonym">Aleurodes tabaci</name>
    <dbReference type="NCBI Taxonomy" id="7038"/>
    <lineage>
        <taxon>Eukaryota</taxon>
        <taxon>Metazoa</taxon>
        <taxon>Ecdysozoa</taxon>
        <taxon>Arthropoda</taxon>
        <taxon>Hexapoda</taxon>
        <taxon>Insecta</taxon>
        <taxon>Pterygota</taxon>
        <taxon>Neoptera</taxon>
        <taxon>Paraneoptera</taxon>
        <taxon>Hemiptera</taxon>
        <taxon>Sternorrhyncha</taxon>
        <taxon>Aleyrodoidea</taxon>
        <taxon>Aleyrodidae</taxon>
        <taxon>Aleyrodinae</taxon>
        <taxon>Bemisia</taxon>
    </lineage>
</organism>
<evidence type="ECO:0000256" key="2">
    <source>
        <dbReference type="ARBA" id="ARBA00004286"/>
    </source>
</evidence>
<dbReference type="PANTHER" id="PTHR17250">
    <property type="entry name" value="NEGATIVE ELONGATION FACTOR E"/>
    <property type="match status" value="1"/>
</dbReference>
<evidence type="ECO:0000256" key="1">
    <source>
        <dbReference type="ARBA" id="ARBA00004123"/>
    </source>
</evidence>
<gene>
    <name evidence="16" type="ORF">BEMITA_LOCUS8610</name>
</gene>
<dbReference type="GO" id="GO:0034244">
    <property type="term" value="P:negative regulation of transcription elongation by RNA polymerase II"/>
    <property type="evidence" value="ECO:0007669"/>
    <property type="project" value="TreeGrafter"/>
</dbReference>
<dbReference type="PROSITE" id="PS50102">
    <property type="entry name" value="RRM"/>
    <property type="match status" value="1"/>
</dbReference>
<evidence type="ECO:0000256" key="11">
    <source>
        <dbReference type="ARBA" id="ARBA00054796"/>
    </source>
</evidence>
<comment type="subcellular location">
    <subcellularLocation>
        <location evidence="2">Chromosome</location>
    </subcellularLocation>
    <subcellularLocation>
        <location evidence="1">Nucleus</location>
    </subcellularLocation>
</comment>
<evidence type="ECO:0000256" key="12">
    <source>
        <dbReference type="ARBA" id="ARBA00065269"/>
    </source>
</evidence>
<comment type="subunit">
    <text evidence="12">Component of the NELF complex, which is at least composed of TH1/NELF-D and NELF-E.</text>
</comment>
<evidence type="ECO:0000256" key="5">
    <source>
        <dbReference type="ARBA" id="ARBA00022454"/>
    </source>
</evidence>
<evidence type="ECO:0000256" key="13">
    <source>
        <dbReference type="PROSITE-ProRule" id="PRU00176"/>
    </source>
</evidence>
<keyword evidence="6" id="KW-0678">Repressor</keyword>
<feature type="region of interest" description="Disordered" evidence="14">
    <location>
        <begin position="135"/>
        <end position="161"/>
    </location>
</feature>
<evidence type="ECO:0000256" key="7">
    <source>
        <dbReference type="ARBA" id="ARBA00022884"/>
    </source>
</evidence>
<proteinExistence type="inferred from homology"/>
<protein>
    <recommendedName>
        <fullName evidence="4">Negative elongation factor E</fullName>
    </recommendedName>
</protein>
<feature type="compositionally biased region" description="Basic and acidic residues" evidence="14">
    <location>
        <begin position="136"/>
        <end position="149"/>
    </location>
</feature>
<evidence type="ECO:0000256" key="8">
    <source>
        <dbReference type="ARBA" id="ARBA00023015"/>
    </source>
</evidence>
<dbReference type="InterPro" id="IPR000504">
    <property type="entry name" value="RRM_dom"/>
</dbReference>
<keyword evidence="9" id="KW-0804">Transcription</keyword>
<dbReference type="GO" id="GO:0032021">
    <property type="term" value="C:NELF complex"/>
    <property type="evidence" value="ECO:0007669"/>
    <property type="project" value="InterPro"/>
</dbReference>
<dbReference type="GO" id="GO:0005694">
    <property type="term" value="C:chromosome"/>
    <property type="evidence" value="ECO:0007669"/>
    <property type="project" value="UniProtKB-SubCell"/>
</dbReference>
<keyword evidence="17" id="KW-1185">Reference proteome</keyword>
<dbReference type="OrthoDB" id="378874at2759"/>
<dbReference type="CDD" id="cd12305">
    <property type="entry name" value="RRM_NELFE"/>
    <property type="match status" value="1"/>
</dbReference>
<evidence type="ECO:0000313" key="16">
    <source>
        <dbReference type="EMBL" id="CAH0389826.1"/>
    </source>
</evidence>
<evidence type="ECO:0000256" key="9">
    <source>
        <dbReference type="ARBA" id="ARBA00023163"/>
    </source>
</evidence>
<evidence type="ECO:0000256" key="14">
    <source>
        <dbReference type="SAM" id="MobiDB-lite"/>
    </source>
</evidence>
<dbReference type="AlphaFoldDB" id="A0A9P0F311"/>
<comment type="function">
    <text evidence="11">Essential component of the NELF complex, a complex that negatively regulates the elongation of transcription by RNA polymerase II by RNA polymerase II. The NELF complex, which acts via an association with the DSIF complex, causes transcriptional pausing.</text>
</comment>
<evidence type="ECO:0000256" key="3">
    <source>
        <dbReference type="ARBA" id="ARBA00006120"/>
    </source>
</evidence>
<dbReference type="InterPro" id="IPR012677">
    <property type="entry name" value="Nucleotide-bd_a/b_plait_sf"/>
</dbReference>
<dbReference type="InterPro" id="IPR035979">
    <property type="entry name" value="RBD_domain_sf"/>
</dbReference>
<comment type="similarity">
    <text evidence="3">Belongs to the RRM NELF-E family.</text>
</comment>
<dbReference type="FunFam" id="3.30.70.330:FF:000448">
    <property type="entry name" value="Negative elongation factor E"/>
    <property type="match status" value="1"/>
</dbReference>
<dbReference type="Proteomes" id="UP001152759">
    <property type="component" value="Chromosome 5"/>
</dbReference>
<evidence type="ECO:0000256" key="6">
    <source>
        <dbReference type="ARBA" id="ARBA00022491"/>
    </source>
</evidence>
<dbReference type="SUPFAM" id="SSF54928">
    <property type="entry name" value="RNA-binding domain, RBD"/>
    <property type="match status" value="1"/>
</dbReference>
<dbReference type="InterPro" id="IPR034637">
    <property type="entry name" value="NELFE_RRM"/>
</dbReference>
<keyword evidence="8" id="KW-0805">Transcription regulation</keyword>
<keyword evidence="5" id="KW-0158">Chromosome</keyword>
<evidence type="ECO:0000256" key="10">
    <source>
        <dbReference type="ARBA" id="ARBA00023242"/>
    </source>
</evidence>
<dbReference type="Gene3D" id="3.30.70.330">
    <property type="match status" value="1"/>
</dbReference>
<evidence type="ECO:0000259" key="15">
    <source>
        <dbReference type="PROSITE" id="PS50102"/>
    </source>
</evidence>
<keyword evidence="10" id="KW-0539">Nucleus</keyword>